<dbReference type="Pfam" id="PF00100">
    <property type="entry name" value="Zona_pellucida"/>
    <property type="match status" value="1"/>
</dbReference>
<organism evidence="5 6">
    <name type="scientific">Astatotilapia calliptera</name>
    <name type="common">Eastern happy</name>
    <name type="synonym">Chromis callipterus</name>
    <dbReference type="NCBI Taxonomy" id="8154"/>
    <lineage>
        <taxon>Eukaryota</taxon>
        <taxon>Metazoa</taxon>
        <taxon>Chordata</taxon>
        <taxon>Craniata</taxon>
        <taxon>Vertebrata</taxon>
        <taxon>Euteleostomi</taxon>
        <taxon>Actinopterygii</taxon>
        <taxon>Neopterygii</taxon>
        <taxon>Teleostei</taxon>
        <taxon>Neoteleostei</taxon>
        <taxon>Acanthomorphata</taxon>
        <taxon>Ovalentaria</taxon>
        <taxon>Cichlomorphae</taxon>
        <taxon>Cichliformes</taxon>
        <taxon>Cichlidae</taxon>
        <taxon>African cichlids</taxon>
        <taxon>Pseudocrenilabrinae</taxon>
        <taxon>Haplochromini</taxon>
        <taxon>Astatotilapia</taxon>
    </lineage>
</organism>
<accession>A0AAX7UL96</accession>
<dbReference type="Gene3D" id="2.60.40.4100">
    <property type="entry name" value="Zona pellucida, ZP-C domain"/>
    <property type="match status" value="1"/>
</dbReference>
<name>A0AAX7UL96_ASTCA</name>
<reference evidence="5" key="3">
    <citation type="submission" date="2025-09" db="UniProtKB">
        <authorList>
            <consortium name="Ensembl"/>
        </authorList>
    </citation>
    <scope>IDENTIFICATION</scope>
</reference>
<dbReference type="InterPro" id="IPR055355">
    <property type="entry name" value="ZP-C"/>
</dbReference>
<dbReference type="AlphaFoldDB" id="A0AAX7UL96"/>
<dbReference type="PROSITE" id="PS51034">
    <property type="entry name" value="ZP_2"/>
    <property type="match status" value="1"/>
</dbReference>
<keyword evidence="2" id="KW-1015">Disulfide bond</keyword>
<evidence type="ECO:0000256" key="2">
    <source>
        <dbReference type="ARBA" id="ARBA00023157"/>
    </source>
</evidence>
<dbReference type="Proteomes" id="UP000265100">
    <property type="component" value="Chromosome 14"/>
</dbReference>
<sequence length="350" mass="40492">MVFFIFLCSFSISQTYYMVVENSDVSVTCGPEHIDLSIYLCPMYNAFYNESWVVLNNQTNNPKCYGTADFTVDPPRLRFSFPINQILSLSAVIILSGQFSDFSYVQYVTVFGTVTSIDRVAGMITYRPQIRYNFSCTYRMKYLFNNTKLSVIKSNDGRLFNMLSLQLYKDKQYQEILTIPETGLEVKTKIYVEVKAINLKDRQVLKFTLITFFFKFPSPMQSGHYGLFVWYTRDAQTMVEINGVSQKALFSFEAFRLVDNEYETVSTFYLLCVTRLCEKFGSSERLCKRKVNKYVSESTIVTSPAIHVRSQRRKAMTLVLSSIGMLSYLAVNNSTNIKGNKVEDRQYYIC</sequence>
<keyword evidence="1 3" id="KW-0732">Signal</keyword>
<evidence type="ECO:0000256" key="1">
    <source>
        <dbReference type="ARBA" id="ARBA00022729"/>
    </source>
</evidence>
<dbReference type="Ensembl" id="ENSACLT00000062325.1">
    <property type="protein sequence ID" value="ENSACLP00000069785.1"/>
    <property type="gene ID" value="ENSACLG00000028122.1"/>
</dbReference>
<evidence type="ECO:0000313" key="5">
    <source>
        <dbReference type="Ensembl" id="ENSACLP00000069785.1"/>
    </source>
</evidence>
<reference evidence="5" key="1">
    <citation type="submission" date="2018-05" db="EMBL/GenBank/DDBJ databases">
        <authorList>
            <person name="Datahose"/>
        </authorList>
    </citation>
    <scope>NUCLEOTIDE SEQUENCE</scope>
</reference>
<dbReference type="PANTHER" id="PTHR14002">
    <property type="entry name" value="ENDOGLIN/TGF-BETA RECEPTOR TYPE III"/>
    <property type="match status" value="1"/>
</dbReference>
<evidence type="ECO:0000256" key="3">
    <source>
        <dbReference type="SAM" id="SignalP"/>
    </source>
</evidence>
<proteinExistence type="predicted"/>
<feature type="domain" description="ZP" evidence="4">
    <location>
        <begin position="28"/>
        <end position="294"/>
    </location>
</feature>
<dbReference type="SMART" id="SM00241">
    <property type="entry name" value="ZP"/>
    <property type="match status" value="1"/>
</dbReference>
<dbReference type="InterPro" id="IPR042235">
    <property type="entry name" value="ZP-C_dom"/>
</dbReference>
<evidence type="ECO:0000259" key="4">
    <source>
        <dbReference type="PROSITE" id="PS51034"/>
    </source>
</evidence>
<dbReference type="GeneTree" id="ENSGT00940000164443"/>
<evidence type="ECO:0000313" key="6">
    <source>
        <dbReference type="Proteomes" id="UP000265100"/>
    </source>
</evidence>
<protein>
    <recommendedName>
        <fullName evidence="4">ZP domain-containing protein</fullName>
    </recommendedName>
</protein>
<feature type="chain" id="PRO_5044250287" description="ZP domain-containing protein" evidence="3">
    <location>
        <begin position="16"/>
        <end position="350"/>
    </location>
</feature>
<keyword evidence="6" id="KW-1185">Reference proteome</keyword>
<dbReference type="PANTHER" id="PTHR14002:SF10">
    <property type="entry name" value="ZONA PELLUCIDA-LIKE DOMAIN-CONTAINING PROTEIN 1-RELATED"/>
    <property type="match status" value="1"/>
</dbReference>
<reference evidence="5" key="2">
    <citation type="submission" date="2025-08" db="UniProtKB">
        <authorList>
            <consortium name="Ensembl"/>
        </authorList>
    </citation>
    <scope>IDENTIFICATION</scope>
</reference>
<feature type="signal peptide" evidence="3">
    <location>
        <begin position="1"/>
        <end position="15"/>
    </location>
</feature>
<dbReference type="InterPro" id="IPR001507">
    <property type="entry name" value="ZP_dom"/>
</dbReference>